<dbReference type="PANTHER" id="PTHR10343">
    <property type="entry name" value="5'-AMP-ACTIVATED PROTEIN KINASE , BETA SUBUNIT"/>
    <property type="match status" value="1"/>
</dbReference>
<gene>
    <name evidence="3" type="ORF">BT96DRAFT_778978</name>
</gene>
<name>A0A6A4IAZ8_9AGAR</name>
<reference evidence="3" key="1">
    <citation type="journal article" date="2019" name="Environ. Microbiol.">
        <title>Fungal ecological strategies reflected in gene transcription - a case study of two litter decomposers.</title>
        <authorList>
            <person name="Barbi F."/>
            <person name="Kohler A."/>
            <person name="Barry K."/>
            <person name="Baskaran P."/>
            <person name="Daum C."/>
            <person name="Fauchery L."/>
            <person name="Ihrmark K."/>
            <person name="Kuo A."/>
            <person name="LaButti K."/>
            <person name="Lipzen A."/>
            <person name="Morin E."/>
            <person name="Grigoriev I.V."/>
            <person name="Henrissat B."/>
            <person name="Lindahl B."/>
            <person name="Martin F."/>
        </authorList>
    </citation>
    <scope>NUCLEOTIDE SEQUENCE</scope>
    <source>
        <strain evidence="3">JB14</strain>
    </source>
</reference>
<dbReference type="PANTHER" id="PTHR10343:SF94">
    <property type="entry name" value="MDG1P"/>
    <property type="match status" value="1"/>
</dbReference>
<dbReference type="Gene3D" id="2.60.40.10">
    <property type="entry name" value="Immunoglobulins"/>
    <property type="match status" value="1"/>
</dbReference>
<evidence type="ECO:0000259" key="2">
    <source>
        <dbReference type="Pfam" id="PF16561"/>
    </source>
</evidence>
<dbReference type="InterPro" id="IPR014756">
    <property type="entry name" value="Ig_E-set"/>
</dbReference>
<evidence type="ECO:0000313" key="3">
    <source>
        <dbReference type="EMBL" id="KAE9405964.1"/>
    </source>
</evidence>
<dbReference type="EMBL" id="ML769405">
    <property type="protein sequence ID" value="KAE9405964.1"/>
    <property type="molecule type" value="Genomic_DNA"/>
</dbReference>
<feature type="compositionally biased region" description="Polar residues" evidence="1">
    <location>
        <begin position="73"/>
        <end position="83"/>
    </location>
</feature>
<dbReference type="Pfam" id="PF16561">
    <property type="entry name" value="AMPK1_CBM"/>
    <property type="match status" value="1"/>
</dbReference>
<dbReference type="GO" id="GO:0007165">
    <property type="term" value="P:signal transduction"/>
    <property type="evidence" value="ECO:0007669"/>
    <property type="project" value="TreeGrafter"/>
</dbReference>
<dbReference type="GO" id="GO:0005737">
    <property type="term" value="C:cytoplasm"/>
    <property type="evidence" value="ECO:0007669"/>
    <property type="project" value="TreeGrafter"/>
</dbReference>
<protein>
    <submittedName>
        <fullName evidence="3">Carbohydrate-binding module family 48 protein</fullName>
    </submittedName>
</protein>
<accession>A0A6A4IAZ8</accession>
<organism evidence="3 4">
    <name type="scientific">Gymnopus androsaceus JB14</name>
    <dbReference type="NCBI Taxonomy" id="1447944"/>
    <lineage>
        <taxon>Eukaryota</taxon>
        <taxon>Fungi</taxon>
        <taxon>Dikarya</taxon>
        <taxon>Basidiomycota</taxon>
        <taxon>Agaricomycotina</taxon>
        <taxon>Agaricomycetes</taxon>
        <taxon>Agaricomycetidae</taxon>
        <taxon>Agaricales</taxon>
        <taxon>Marasmiineae</taxon>
        <taxon>Omphalotaceae</taxon>
        <taxon>Gymnopus</taxon>
    </lineage>
</organism>
<evidence type="ECO:0000313" key="4">
    <source>
        <dbReference type="Proteomes" id="UP000799118"/>
    </source>
</evidence>
<dbReference type="Proteomes" id="UP000799118">
    <property type="component" value="Unassembled WGS sequence"/>
</dbReference>
<dbReference type="GO" id="GO:0031588">
    <property type="term" value="C:nucleotide-activated protein kinase complex"/>
    <property type="evidence" value="ECO:0007669"/>
    <property type="project" value="TreeGrafter"/>
</dbReference>
<sequence>MADTYEITFEWPHTEPNTVVVTGSFDQWSSSTQLKKEENGFKGTAKIPWDEKISYKFIVDGVWVHDWQKPTETDGSGNVNNVYTAPRKPSVEPQTNGT</sequence>
<feature type="non-terminal residue" evidence="3">
    <location>
        <position position="98"/>
    </location>
</feature>
<dbReference type="OrthoDB" id="5873279at2759"/>
<dbReference type="InterPro" id="IPR013783">
    <property type="entry name" value="Ig-like_fold"/>
</dbReference>
<evidence type="ECO:0000256" key="1">
    <source>
        <dbReference type="SAM" id="MobiDB-lite"/>
    </source>
</evidence>
<dbReference type="AlphaFoldDB" id="A0A6A4IAZ8"/>
<dbReference type="CDD" id="cd02859">
    <property type="entry name" value="E_set_AMPKbeta_like_N"/>
    <property type="match status" value="1"/>
</dbReference>
<keyword evidence="4" id="KW-1185">Reference proteome</keyword>
<dbReference type="InterPro" id="IPR032640">
    <property type="entry name" value="AMPK1_CBM"/>
</dbReference>
<dbReference type="GO" id="GO:0005634">
    <property type="term" value="C:nucleus"/>
    <property type="evidence" value="ECO:0007669"/>
    <property type="project" value="TreeGrafter"/>
</dbReference>
<feature type="domain" description="AMP-activated protein kinase glycogen-binding" evidence="2">
    <location>
        <begin position="6"/>
        <end position="85"/>
    </location>
</feature>
<feature type="region of interest" description="Disordered" evidence="1">
    <location>
        <begin position="69"/>
        <end position="98"/>
    </location>
</feature>
<proteinExistence type="predicted"/>
<dbReference type="InterPro" id="IPR050827">
    <property type="entry name" value="CRP1_MDG1_kinase"/>
</dbReference>
<dbReference type="GO" id="GO:0019901">
    <property type="term" value="F:protein kinase binding"/>
    <property type="evidence" value="ECO:0007669"/>
    <property type="project" value="TreeGrafter"/>
</dbReference>
<dbReference type="SUPFAM" id="SSF81296">
    <property type="entry name" value="E set domains"/>
    <property type="match status" value="1"/>
</dbReference>